<protein>
    <submittedName>
        <fullName evidence="1">Uncharacterized protein</fullName>
    </submittedName>
</protein>
<dbReference type="RefSeq" id="WP_133840737.1">
    <property type="nucleotide sequence ID" value="NZ_FXXP01000001.1"/>
</dbReference>
<dbReference type="Proteomes" id="UP000225972">
    <property type="component" value="Unassembled WGS sequence"/>
</dbReference>
<evidence type="ECO:0000313" key="2">
    <source>
        <dbReference type="Proteomes" id="UP000225972"/>
    </source>
</evidence>
<sequence>MSWVLEMELNIFTHGKDAYEIAKLLPSTNSRVVNRGERHAVGGLNPEFGIPQSGSVRFTSSWNEKNLSEDVNVDYECEFFSQFENCQEILRELRFDAGCEFEIVLKISCTDETPVLQFGNKLSSFLASHNATLSILTEVPDS</sequence>
<gene>
    <name evidence="1" type="ORF">TRP8649_00113</name>
</gene>
<reference evidence="2" key="1">
    <citation type="submission" date="2017-05" db="EMBL/GenBank/DDBJ databases">
        <authorList>
            <person name="Rodrigo-Torres L."/>
            <person name="Arahal R. D."/>
            <person name="Lucena T."/>
        </authorList>
    </citation>
    <scope>NUCLEOTIDE SEQUENCE [LARGE SCALE GENOMIC DNA]</scope>
    <source>
        <strain evidence="2">CECT 8649</strain>
    </source>
</reference>
<dbReference type="AlphaFoldDB" id="A0A238J5L3"/>
<proteinExistence type="predicted"/>
<evidence type="ECO:0000313" key="1">
    <source>
        <dbReference type="EMBL" id="SMX26041.1"/>
    </source>
</evidence>
<keyword evidence="2" id="KW-1185">Reference proteome</keyword>
<dbReference type="EMBL" id="FXXP01000001">
    <property type="protein sequence ID" value="SMX26041.1"/>
    <property type="molecule type" value="Genomic_DNA"/>
</dbReference>
<organism evidence="1 2">
    <name type="scientific">Pelagimonas phthalicica</name>
    <dbReference type="NCBI Taxonomy" id="1037362"/>
    <lineage>
        <taxon>Bacteria</taxon>
        <taxon>Pseudomonadati</taxon>
        <taxon>Pseudomonadota</taxon>
        <taxon>Alphaproteobacteria</taxon>
        <taxon>Rhodobacterales</taxon>
        <taxon>Roseobacteraceae</taxon>
        <taxon>Pelagimonas</taxon>
    </lineage>
</organism>
<name>A0A238J5L3_9RHOB</name>
<accession>A0A238J5L3</accession>